<gene>
    <name evidence="2" type="ORF">RF11_12752</name>
</gene>
<dbReference type="OMA" id="YQINGIY"/>
<dbReference type="EMBL" id="JWZT01005339">
    <property type="protein sequence ID" value="KII61338.1"/>
    <property type="molecule type" value="Genomic_DNA"/>
</dbReference>
<feature type="coiled-coil region" evidence="1">
    <location>
        <begin position="300"/>
        <end position="335"/>
    </location>
</feature>
<proteinExistence type="predicted"/>
<name>A0A0C2I7X0_THEKT</name>
<keyword evidence="3" id="KW-1185">Reference proteome</keyword>
<dbReference type="Proteomes" id="UP000031668">
    <property type="component" value="Unassembled WGS sequence"/>
</dbReference>
<accession>A0A0C2I7X0</accession>
<protein>
    <submittedName>
        <fullName evidence="2">Uncharacterized protein</fullName>
    </submittedName>
</protein>
<feature type="coiled-coil region" evidence="1">
    <location>
        <begin position="436"/>
        <end position="480"/>
    </location>
</feature>
<sequence>MIDEILGCQQVHEKTMFENKKQEVINMEKIEEIIIENSSDKKKSSVDLMRNDVTHMIEAISHDNIEKLKLENCAEISSLVEKTEGYKTEFELKRLSVNQEYLSDVNKIEKEIIKNLNEIEKQTVEKSIEFGEGIRDIEKLYNEQKGDLEKLKCEERNQIQDLNQGYLLKMQEIQTAEVHMNEIYHHNEEILINKKLELENDLHLEVNKLYRNKTQIDSEVALQLLDLENVKNDSMLKLKGHINSISKETFETERELSRLIEENVLKKELHLADIQTDYKNSKNQNEIRVNEAQCEEDNAIKSLEHNYQIIRNELNNQQRKELAEIDLKLEELRSDRIQKIHEVEIHKLMNKKRSIEDKYKTEIDLLERVNIINKDALRMNKLCEEDKLAVDSKYHKEINTAQSKTRQFIENIDQQIQLSEIEGSKKSLEIESENSMKKHEAENEKISAEFQQLIEEKIVITEFELKLKEADREKLKLEADKRLKQKFSSSDFYVSKQISDLKKLNDEKLCEIEKMTLKQKSEDKKFANKIDQLKRLAEIQKIELLSNAERSIGYQAAQKELIEAETDRIIDKQDAEYEAIIRQQQAECQKIIHQQRADTDKAISCQIAEKNNAMYYQLAEKDKLIRHHKAETRKIMRCHKAEEIKFDADARNAVIKQAAEAEKCIVEIESQINEKKIEEINGMLEYRCQKEKEIISQKYYDELFSQEVNKNLCSDEAEIDHQINQNLIDKMIKLAETEKDIQQLELYENSLISKFEQNKRIQDANHVIKNAEFDKQYKQIQIHSEIVRLKQQADNEKINASNELRETTIRKDLEKQKLIELFELKQNSSNEKYEKNKREIGEKYKISLDMIDQNSTLVQNILDIEMNQVERLYMNDEEEYVSKKQLALTKNQFENDKLKTAKESAIFKSKQNKAVICQGIQTVQAKQSKCFETTTKIVENEYDSHNRYLEHQTYQNGLIGRKRIIDAETNLKKTLEIINQEELSLLNQRDDVCNQIDHDINKLTEKKSNEISSITQEILSKNVDRNRKLCELMNLKGNAELDFIEEKQKLESELDNRTHNFNVENAKLCIKSNEIMNDIDLSNSGIKNRLENLQYETFKKKRKLDGNYFNRTHDIEHHYNMLMRNFESENKKIVDYYNNQIDFETEYTRKQIRTVDEICQIAKTDIDIQHLNKKAAVKQEWHNELQALNIDQLNCEKEIVAQRDENHNNCITRLEQNRDLFDEEVNRIEILKNENYYSTLLKNEHIKEKFDKIAQEFKIQFEKPKQDTLRLLNKLKIEARNTRQRLSNNIKSFSV</sequence>
<comment type="caution">
    <text evidence="2">The sequence shown here is derived from an EMBL/GenBank/DDBJ whole genome shotgun (WGS) entry which is preliminary data.</text>
</comment>
<organism evidence="2 3">
    <name type="scientific">Thelohanellus kitauei</name>
    <name type="common">Myxosporean</name>
    <dbReference type="NCBI Taxonomy" id="669202"/>
    <lineage>
        <taxon>Eukaryota</taxon>
        <taxon>Metazoa</taxon>
        <taxon>Cnidaria</taxon>
        <taxon>Myxozoa</taxon>
        <taxon>Myxosporea</taxon>
        <taxon>Bivalvulida</taxon>
        <taxon>Platysporina</taxon>
        <taxon>Myxobolidae</taxon>
        <taxon>Thelohanellus</taxon>
    </lineage>
</organism>
<keyword evidence="1" id="KW-0175">Coiled coil</keyword>
<evidence type="ECO:0000313" key="2">
    <source>
        <dbReference type="EMBL" id="KII61338.1"/>
    </source>
</evidence>
<reference evidence="2 3" key="1">
    <citation type="journal article" date="2014" name="Genome Biol. Evol.">
        <title>The genome of the myxosporean Thelohanellus kitauei shows adaptations to nutrient acquisition within its fish host.</title>
        <authorList>
            <person name="Yang Y."/>
            <person name="Xiong J."/>
            <person name="Zhou Z."/>
            <person name="Huo F."/>
            <person name="Miao W."/>
            <person name="Ran C."/>
            <person name="Liu Y."/>
            <person name="Zhang J."/>
            <person name="Feng J."/>
            <person name="Wang M."/>
            <person name="Wang M."/>
            <person name="Wang L."/>
            <person name="Yao B."/>
        </authorList>
    </citation>
    <scope>NUCLEOTIDE SEQUENCE [LARGE SCALE GENOMIC DNA]</scope>
    <source>
        <strain evidence="2">Wuqing</strain>
    </source>
</reference>
<evidence type="ECO:0000313" key="3">
    <source>
        <dbReference type="Proteomes" id="UP000031668"/>
    </source>
</evidence>
<evidence type="ECO:0000256" key="1">
    <source>
        <dbReference type="SAM" id="Coils"/>
    </source>
</evidence>